<evidence type="ECO:0000313" key="4">
    <source>
        <dbReference type="Proteomes" id="UP000295361"/>
    </source>
</evidence>
<dbReference type="PANTHER" id="PTHR46268">
    <property type="entry name" value="STRESS RESPONSE PROTEIN NHAX"/>
    <property type="match status" value="1"/>
</dbReference>
<dbReference type="PANTHER" id="PTHR46268:SF15">
    <property type="entry name" value="UNIVERSAL STRESS PROTEIN HP_0031"/>
    <property type="match status" value="1"/>
</dbReference>
<dbReference type="CDD" id="cd00293">
    <property type="entry name" value="USP-like"/>
    <property type="match status" value="1"/>
</dbReference>
<name>A0A4R6QUL8_9BURK</name>
<dbReference type="FunCoup" id="A0A4R6QUL8">
    <property type="interactions" value="388"/>
</dbReference>
<dbReference type="InterPro" id="IPR014729">
    <property type="entry name" value="Rossmann-like_a/b/a_fold"/>
</dbReference>
<gene>
    <name evidence="3" type="ORF">DES47_101845</name>
</gene>
<dbReference type="Gene3D" id="3.40.50.620">
    <property type="entry name" value="HUPs"/>
    <property type="match status" value="1"/>
</dbReference>
<protein>
    <submittedName>
        <fullName evidence="3">Nucleotide-binding universal stress UspA family protein</fullName>
    </submittedName>
</protein>
<evidence type="ECO:0000259" key="2">
    <source>
        <dbReference type="Pfam" id="PF00582"/>
    </source>
</evidence>
<dbReference type="AlphaFoldDB" id="A0A4R6QUL8"/>
<reference evidence="3 4" key="1">
    <citation type="submission" date="2019-03" db="EMBL/GenBank/DDBJ databases">
        <title>Genomic Encyclopedia of Type Strains, Phase IV (KMG-IV): sequencing the most valuable type-strain genomes for metagenomic binning, comparative biology and taxonomic classification.</title>
        <authorList>
            <person name="Goeker M."/>
        </authorList>
    </citation>
    <scope>NUCLEOTIDE SEQUENCE [LARGE SCALE GENOMIC DNA]</scope>
    <source>
        <strain evidence="3 4">DSM 16998</strain>
    </source>
</reference>
<accession>A0A4R6QUL8</accession>
<evidence type="ECO:0000313" key="3">
    <source>
        <dbReference type="EMBL" id="TDP74779.1"/>
    </source>
</evidence>
<organism evidence="3 4">
    <name type="scientific">Roseateles toxinivorans</name>
    <dbReference type="NCBI Taxonomy" id="270368"/>
    <lineage>
        <taxon>Bacteria</taxon>
        <taxon>Pseudomonadati</taxon>
        <taxon>Pseudomonadota</taxon>
        <taxon>Betaproteobacteria</taxon>
        <taxon>Burkholderiales</taxon>
        <taxon>Sphaerotilaceae</taxon>
        <taxon>Roseateles</taxon>
    </lineage>
</organism>
<sequence length="149" mass="16411">MYQSLLVPIDGSATAERGFQEAMALAERLQARLCLLHLIDESPFDMERAPANAYQQARLHWQRLGEALLTEAQQRAKARGLDCNILLREAGQQGVAEAIIDTAKQCGCDMIVMGTHGRRGLSRLTLGSDAELVLRSSPVPVMMVRQPEP</sequence>
<comment type="similarity">
    <text evidence="1">Belongs to the universal stress protein A family.</text>
</comment>
<dbReference type="PRINTS" id="PR01438">
    <property type="entry name" value="UNVRSLSTRESS"/>
</dbReference>
<dbReference type="EMBL" id="SNXS01000001">
    <property type="protein sequence ID" value="TDP74779.1"/>
    <property type="molecule type" value="Genomic_DNA"/>
</dbReference>
<dbReference type="Proteomes" id="UP000295361">
    <property type="component" value="Unassembled WGS sequence"/>
</dbReference>
<keyword evidence="4" id="KW-1185">Reference proteome</keyword>
<dbReference type="OrthoDB" id="8547832at2"/>
<dbReference type="Pfam" id="PF00582">
    <property type="entry name" value="Usp"/>
    <property type="match status" value="1"/>
</dbReference>
<proteinExistence type="inferred from homology"/>
<feature type="domain" description="UspA" evidence="2">
    <location>
        <begin position="1"/>
        <end position="145"/>
    </location>
</feature>
<dbReference type="RefSeq" id="WP_133699384.1">
    <property type="nucleotide sequence ID" value="NZ_SNXS01000001.1"/>
</dbReference>
<evidence type="ECO:0000256" key="1">
    <source>
        <dbReference type="ARBA" id="ARBA00008791"/>
    </source>
</evidence>
<dbReference type="InterPro" id="IPR006016">
    <property type="entry name" value="UspA"/>
</dbReference>
<comment type="caution">
    <text evidence="3">The sequence shown here is derived from an EMBL/GenBank/DDBJ whole genome shotgun (WGS) entry which is preliminary data.</text>
</comment>
<dbReference type="InParanoid" id="A0A4R6QUL8"/>
<dbReference type="InterPro" id="IPR006015">
    <property type="entry name" value="Universal_stress_UspA"/>
</dbReference>
<dbReference type="SUPFAM" id="SSF52402">
    <property type="entry name" value="Adenine nucleotide alpha hydrolases-like"/>
    <property type="match status" value="1"/>
</dbReference>